<feature type="region of interest" description="Disordered" evidence="1">
    <location>
        <begin position="1"/>
        <end position="69"/>
    </location>
</feature>
<protein>
    <submittedName>
        <fullName evidence="2">Uncharacterized protein</fullName>
    </submittedName>
</protein>
<keyword evidence="3" id="KW-1185">Reference proteome</keyword>
<evidence type="ECO:0000313" key="2">
    <source>
        <dbReference type="EMBL" id="KAK8844844.1"/>
    </source>
</evidence>
<proteinExistence type="predicted"/>
<reference evidence="2 3" key="1">
    <citation type="journal article" date="2024" name="bioRxiv">
        <title>Comparative genomics of Cryptococcus and Kwoniella reveals pathogenesis evolution and contrasting karyotype dynamics via intercentromeric recombination or chromosome fusion.</title>
        <authorList>
            <person name="Coelho M.A."/>
            <person name="David-Palma M."/>
            <person name="Shea T."/>
            <person name="Bowers K."/>
            <person name="McGinley-Smith S."/>
            <person name="Mohammad A.W."/>
            <person name="Gnirke A."/>
            <person name="Yurkov A.M."/>
            <person name="Nowrousian M."/>
            <person name="Sun S."/>
            <person name="Cuomo C.A."/>
            <person name="Heitman J."/>
        </authorList>
    </citation>
    <scope>NUCLEOTIDE SEQUENCE [LARGE SCALE GENOMIC DNA]</scope>
    <source>
        <strain evidence="2 3">CBS 13917</strain>
    </source>
</reference>
<gene>
    <name evidence="2" type="ORF">IAR55_006694</name>
</gene>
<dbReference type="KEGG" id="kne:92183952"/>
<sequence>MSSLASSTYTLPSGTARSRSSDRSVTSSAGGDYPTSISFSSSGPEWRNNNSTEDYSTTSERKRRPRRRLRLKHVFNDTVLAKEESQKGSAISSTDHSAIFQSTGRELRASRSAVFDLQSKRKELLKSLANSIGETYQRTKRTFVKEIRRNGPRREDRKIRNVNLLKEWVEVDTGVSRWNDEMWTRQNDRLRDELGKSKLAESVLKDDIAELEQLSAMRKSGSSQAESATSTTSTWTPTSNGSSDSSKGLSISWDSVRTNGSGGNNQPMWDGDSSSRPRPRAGRQRALLQAQAATSLCPVAAY</sequence>
<dbReference type="EMBL" id="JBCAWK010000013">
    <property type="protein sequence ID" value="KAK8844844.1"/>
    <property type="molecule type" value="Genomic_DNA"/>
</dbReference>
<name>A0AAW0YUH8_9TREE</name>
<evidence type="ECO:0000256" key="1">
    <source>
        <dbReference type="SAM" id="MobiDB-lite"/>
    </source>
</evidence>
<accession>A0AAW0YUH8</accession>
<organism evidence="2 3">
    <name type="scientific">Kwoniella newhampshirensis</name>
    <dbReference type="NCBI Taxonomy" id="1651941"/>
    <lineage>
        <taxon>Eukaryota</taxon>
        <taxon>Fungi</taxon>
        <taxon>Dikarya</taxon>
        <taxon>Basidiomycota</taxon>
        <taxon>Agaricomycotina</taxon>
        <taxon>Tremellomycetes</taxon>
        <taxon>Tremellales</taxon>
        <taxon>Cryptococcaceae</taxon>
        <taxon>Kwoniella</taxon>
    </lineage>
</organism>
<dbReference type="Proteomes" id="UP001388673">
    <property type="component" value="Unassembled WGS sequence"/>
</dbReference>
<feature type="compositionally biased region" description="Polar residues" evidence="1">
    <location>
        <begin position="1"/>
        <end position="16"/>
    </location>
</feature>
<evidence type="ECO:0000313" key="3">
    <source>
        <dbReference type="Proteomes" id="UP001388673"/>
    </source>
</evidence>
<comment type="caution">
    <text evidence="2">The sequence shown here is derived from an EMBL/GenBank/DDBJ whole genome shotgun (WGS) entry which is preliminary data.</text>
</comment>
<feature type="compositionally biased region" description="Polar residues" evidence="1">
    <location>
        <begin position="256"/>
        <end position="267"/>
    </location>
</feature>
<feature type="region of interest" description="Disordered" evidence="1">
    <location>
        <begin position="216"/>
        <end position="286"/>
    </location>
</feature>
<feature type="compositionally biased region" description="Polar residues" evidence="1">
    <location>
        <begin position="35"/>
        <end position="58"/>
    </location>
</feature>
<dbReference type="AlphaFoldDB" id="A0AAW0YUH8"/>
<feature type="compositionally biased region" description="Low complexity" evidence="1">
    <location>
        <begin position="220"/>
        <end position="255"/>
    </location>
</feature>
<dbReference type="GeneID" id="92183952"/>
<dbReference type="RefSeq" id="XP_066800068.1">
    <property type="nucleotide sequence ID" value="XM_066949774.1"/>
</dbReference>